<dbReference type="PRINTS" id="PR00604">
    <property type="entry name" value="CYTCHRMECIAB"/>
</dbReference>
<keyword evidence="3 6" id="KW-0479">Metal-binding</keyword>
<evidence type="ECO:0000256" key="2">
    <source>
        <dbReference type="ARBA" id="ARBA00022617"/>
    </source>
</evidence>
<proteinExistence type="predicted"/>
<gene>
    <name evidence="9" type="ORF">ATO10_01245</name>
</gene>
<dbReference type="PATRIC" id="fig|1461693.3.peg.260"/>
<keyword evidence="2 6" id="KW-0349">Heme</keyword>
<dbReference type="InterPro" id="IPR009056">
    <property type="entry name" value="Cyt_c-like_dom"/>
</dbReference>
<dbReference type="Proteomes" id="UP000024836">
    <property type="component" value="Unassembled WGS sequence"/>
</dbReference>
<evidence type="ECO:0000313" key="9">
    <source>
        <dbReference type="EMBL" id="KCV83344.1"/>
    </source>
</evidence>
<dbReference type="RefSeq" id="WP_035246975.1">
    <property type="nucleotide sequence ID" value="NZ_AQQY01000001.1"/>
</dbReference>
<evidence type="ECO:0000256" key="1">
    <source>
        <dbReference type="ARBA" id="ARBA00022448"/>
    </source>
</evidence>
<keyword evidence="4" id="KW-0249">Electron transport</keyword>
<dbReference type="Gene3D" id="1.10.760.10">
    <property type="entry name" value="Cytochrome c-like domain"/>
    <property type="match status" value="1"/>
</dbReference>
<dbReference type="eggNOG" id="COG3474">
    <property type="taxonomic scope" value="Bacteria"/>
</dbReference>
<dbReference type="GO" id="GO:0046872">
    <property type="term" value="F:metal ion binding"/>
    <property type="evidence" value="ECO:0007669"/>
    <property type="project" value="UniProtKB-KW"/>
</dbReference>
<sequence length="140" mass="15046">MTRSISTLISAAAFALTALPGTASEATFETIKVEAGAQLFEAECRRCHAVDADHESYGPPLDNVIGRAAGSYPDYDYSVALEASGIVWTEAALRAWIEDNAGFMPGTKMRHVGIDDRTVQDFILAYLASITTRDAKAISE</sequence>
<name>A0A058ZP21_9RHOB</name>
<organism evidence="9 10">
    <name type="scientific">Actibacterium atlanticum</name>
    <dbReference type="NCBI Taxonomy" id="1461693"/>
    <lineage>
        <taxon>Bacteria</taxon>
        <taxon>Pseudomonadati</taxon>
        <taxon>Pseudomonadota</taxon>
        <taxon>Alphaproteobacteria</taxon>
        <taxon>Rhodobacterales</taxon>
        <taxon>Roseobacteraceae</taxon>
        <taxon>Actibacterium</taxon>
    </lineage>
</organism>
<dbReference type="SUPFAM" id="SSF46626">
    <property type="entry name" value="Cytochrome c"/>
    <property type="match status" value="1"/>
</dbReference>
<keyword evidence="10" id="KW-1185">Reference proteome</keyword>
<dbReference type="PROSITE" id="PS51007">
    <property type="entry name" value="CYTC"/>
    <property type="match status" value="1"/>
</dbReference>
<dbReference type="GO" id="GO:0009055">
    <property type="term" value="F:electron transfer activity"/>
    <property type="evidence" value="ECO:0007669"/>
    <property type="project" value="InterPro"/>
</dbReference>
<evidence type="ECO:0000313" key="10">
    <source>
        <dbReference type="Proteomes" id="UP000024836"/>
    </source>
</evidence>
<dbReference type="PANTHER" id="PTHR11961">
    <property type="entry name" value="CYTOCHROME C"/>
    <property type="match status" value="1"/>
</dbReference>
<evidence type="ECO:0000256" key="6">
    <source>
        <dbReference type="PROSITE-ProRule" id="PRU00433"/>
    </source>
</evidence>
<accession>A0A058ZP21</accession>
<evidence type="ECO:0000256" key="3">
    <source>
        <dbReference type="ARBA" id="ARBA00022723"/>
    </source>
</evidence>
<feature type="domain" description="Cytochrome c" evidence="8">
    <location>
        <begin position="31"/>
        <end position="131"/>
    </location>
</feature>
<keyword evidence="7" id="KW-0732">Signal</keyword>
<evidence type="ECO:0000256" key="7">
    <source>
        <dbReference type="SAM" id="SignalP"/>
    </source>
</evidence>
<dbReference type="Pfam" id="PF00034">
    <property type="entry name" value="Cytochrom_C"/>
    <property type="match status" value="1"/>
</dbReference>
<dbReference type="EMBL" id="AQQY01000001">
    <property type="protein sequence ID" value="KCV83344.1"/>
    <property type="molecule type" value="Genomic_DNA"/>
</dbReference>
<dbReference type="OrthoDB" id="9805828at2"/>
<keyword evidence="1" id="KW-0813">Transport</keyword>
<dbReference type="InterPro" id="IPR002327">
    <property type="entry name" value="Cyt_c_1A/1B"/>
</dbReference>
<keyword evidence="5 6" id="KW-0408">Iron</keyword>
<evidence type="ECO:0000259" key="8">
    <source>
        <dbReference type="PROSITE" id="PS51007"/>
    </source>
</evidence>
<feature type="signal peptide" evidence="7">
    <location>
        <begin position="1"/>
        <end position="23"/>
    </location>
</feature>
<protein>
    <submittedName>
        <fullName evidence="9">Cytochrome c family protein</fullName>
    </submittedName>
</protein>
<comment type="caution">
    <text evidence="9">The sequence shown here is derived from an EMBL/GenBank/DDBJ whole genome shotgun (WGS) entry which is preliminary data.</text>
</comment>
<reference evidence="9 10" key="1">
    <citation type="submission" date="2013-04" db="EMBL/GenBank/DDBJ databases">
        <title>Shimia sp. 22II-S11-Z10 Genome Sequencing.</title>
        <authorList>
            <person name="Lai Q."/>
            <person name="Li G."/>
            <person name="Shao Z."/>
        </authorList>
    </citation>
    <scope>NUCLEOTIDE SEQUENCE [LARGE SCALE GENOMIC DNA]</scope>
    <source>
        <strain evidence="10">22II-S11-Z10</strain>
    </source>
</reference>
<evidence type="ECO:0000256" key="5">
    <source>
        <dbReference type="ARBA" id="ARBA00023004"/>
    </source>
</evidence>
<dbReference type="InterPro" id="IPR036909">
    <property type="entry name" value="Cyt_c-like_dom_sf"/>
</dbReference>
<dbReference type="AlphaFoldDB" id="A0A058ZP21"/>
<evidence type="ECO:0000256" key="4">
    <source>
        <dbReference type="ARBA" id="ARBA00022982"/>
    </source>
</evidence>
<dbReference type="GO" id="GO:0020037">
    <property type="term" value="F:heme binding"/>
    <property type="evidence" value="ECO:0007669"/>
    <property type="project" value="InterPro"/>
</dbReference>
<dbReference type="STRING" id="1461693.ATO10_01245"/>
<feature type="chain" id="PRO_5001567163" evidence="7">
    <location>
        <begin position="24"/>
        <end position="140"/>
    </location>
</feature>